<name>A0A4C1Y5Z5_EUMVA</name>
<dbReference type="OrthoDB" id="6141723at2759"/>
<dbReference type="Pfam" id="PF14214">
    <property type="entry name" value="Helitron_like_N"/>
    <property type="match status" value="1"/>
</dbReference>
<sequence length="958" mass="112592">MPAIGRGPAHAPRAAETPADAKASPWSDNYLSKMDEENQIDDKLKRKRELNNARVKKHREKRRTESQQLNFLMRNDPTKQMQNKQVKDNCAERKRAMAKERSRRYREKKRLNVLKPVHYVIHDSQISGPLHGNPPPVLRNQRIHDSQIAGTSTDMGVPLVRDDLENLNRIVENVSSPLYEENQPVHINDNLVPLKDQVCTSPTLNVQFIRSSATYSAYVRHSSAHVQFHKQFIQNEFGYACKICDRLWFKDRQFLDNKHDEEFPPNGCNENDKECNCNDLEHIPIDESLLAQQQTLMWNEDLYLRIGPGENNLPLSLLFDEYAEELSFPSIYLGQFRQFRKGVTVTPFMMATSELRRSDRRGVTPQHLLYLAMKIMRIRLSDSFTIAFKHIGKKCNITKEEIKSGGYIHNCIESNFAFLRSIPNSTWYWSERKKDLFAMIRQLGKPTVFFTISANEIGWLDLLQLLYKVKTRVNITKEEISQLHYMAKSTLINEDTVTCAIYFNKLVNVVMNILQSKTCSPFQKYRVRHYFKRIEFQHRGSPHAHILAWLDNAPKDALNEDYEKAIELIDTLISVSAVEASGNIKLQTHKHTFTCYKKTTAKKTQKCRFETPFMPCKKTIILTPMKNTEEGFINYQKRYAQIKVRLENEDFEDMDNFYNRNGISSDEEYYNIIKAGVTIPKVFVKREPSEKWHNPFNPFVLNVVLSSTNFQFITEEYSCAAYVIECINKTNRGVSHLQRKMTEIVNECPEFDNIDIIKNISVNILNHTEITSQEAAWYLLRVPMSKTSVNIVYIPTVWPIERQRIRKTMKELSELDDDCSDVWKENWFDKYEKRPENLENITLSQFVSKYTQNREKDYIERREPEIIRYRNYDMTVDFNEYRREMVTLHLPFRNEQEEILAGMKFVTIYNDNEDIILQRRKQFESDNDIDKTIQICRELCHEEIPVNAVEIQDSANRL</sequence>
<feature type="region of interest" description="Disordered" evidence="1">
    <location>
        <begin position="1"/>
        <end position="68"/>
    </location>
</feature>
<evidence type="ECO:0000313" key="3">
    <source>
        <dbReference type="EMBL" id="GBP71338.1"/>
    </source>
</evidence>
<proteinExistence type="predicted"/>
<organism evidence="3 4">
    <name type="scientific">Eumeta variegata</name>
    <name type="common">Bagworm moth</name>
    <name type="synonym">Eumeta japonica</name>
    <dbReference type="NCBI Taxonomy" id="151549"/>
    <lineage>
        <taxon>Eukaryota</taxon>
        <taxon>Metazoa</taxon>
        <taxon>Ecdysozoa</taxon>
        <taxon>Arthropoda</taxon>
        <taxon>Hexapoda</taxon>
        <taxon>Insecta</taxon>
        <taxon>Pterygota</taxon>
        <taxon>Neoptera</taxon>
        <taxon>Endopterygota</taxon>
        <taxon>Lepidoptera</taxon>
        <taxon>Glossata</taxon>
        <taxon>Ditrysia</taxon>
        <taxon>Tineoidea</taxon>
        <taxon>Psychidae</taxon>
        <taxon>Oiketicinae</taxon>
        <taxon>Eumeta</taxon>
    </lineage>
</organism>
<feature type="domain" description="Helitron helicase-like" evidence="2">
    <location>
        <begin position="410"/>
        <end position="547"/>
    </location>
</feature>
<evidence type="ECO:0000313" key="4">
    <source>
        <dbReference type="Proteomes" id="UP000299102"/>
    </source>
</evidence>
<dbReference type="EMBL" id="BGZK01001104">
    <property type="protein sequence ID" value="GBP71338.1"/>
    <property type="molecule type" value="Genomic_DNA"/>
</dbReference>
<dbReference type="Proteomes" id="UP000299102">
    <property type="component" value="Unassembled WGS sequence"/>
</dbReference>
<dbReference type="InterPro" id="IPR051055">
    <property type="entry name" value="PIF1_helicase"/>
</dbReference>
<protein>
    <recommendedName>
        <fullName evidence="2">Helitron helicase-like domain-containing protein</fullName>
    </recommendedName>
</protein>
<keyword evidence="4" id="KW-1185">Reference proteome</keyword>
<evidence type="ECO:0000259" key="2">
    <source>
        <dbReference type="Pfam" id="PF14214"/>
    </source>
</evidence>
<accession>A0A4C1Y5Z5</accession>
<dbReference type="PANTHER" id="PTHR47642:SF7">
    <property type="entry name" value="ATP-DEPENDENT DNA HELICASE PIF1"/>
    <property type="match status" value="1"/>
</dbReference>
<comment type="caution">
    <text evidence="3">The sequence shown here is derived from an EMBL/GenBank/DDBJ whole genome shotgun (WGS) entry which is preliminary data.</text>
</comment>
<dbReference type="PANTHER" id="PTHR47642">
    <property type="entry name" value="ATP-DEPENDENT DNA HELICASE"/>
    <property type="match status" value="1"/>
</dbReference>
<dbReference type="InterPro" id="IPR025476">
    <property type="entry name" value="Helitron_helicase-like"/>
</dbReference>
<gene>
    <name evidence="3" type="ORF">EVAR_57722_1</name>
</gene>
<dbReference type="AlphaFoldDB" id="A0A4C1Y5Z5"/>
<evidence type="ECO:0000256" key="1">
    <source>
        <dbReference type="SAM" id="MobiDB-lite"/>
    </source>
</evidence>
<feature type="compositionally biased region" description="Basic and acidic residues" evidence="1">
    <location>
        <begin position="33"/>
        <end position="44"/>
    </location>
</feature>
<reference evidence="3 4" key="1">
    <citation type="journal article" date="2019" name="Commun. Biol.">
        <title>The bagworm genome reveals a unique fibroin gene that provides high tensile strength.</title>
        <authorList>
            <person name="Kono N."/>
            <person name="Nakamura H."/>
            <person name="Ohtoshi R."/>
            <person name="Tomita M."/>
            <person name="Numata K."/>
            <person name="Arakawa K."/>
        </authorList>
    </citation>
    <scope>NUCLEOTIDE SEQUENCE [LARGE SCALE GENOMIC DNA]</scope>
</reference>